<protein>
    <recommendedName>
        <fullName evidence="4">General secretion pathway protein GspM</fullName>
    </recommendedName>
</protein>
<evidence type="ECO:0000313" key="3">
    <source>
        <dbReference type="Proteomes" id="UP000887104"/>
    </source>
</evidence>
<accession>A0ABQ4PPL8</accession>
<keyword evidence="1" id="KW-1133">Transmembrane helix</keyword>
<dbReference type="EMBL" id="BPEY01000076">
    <property type="protein sequence ID" value="GIU49868.1"/>
    <property type="molecule type" value="Genomic_DNA"/>
</dbReference>
<evidence type="ECO:0008006" key="4">
    <source>
        <dbReference type="Google" id="ProtNLM"/>
    </source>
</evidence>
<keyword evidence="3" id="KW-1185">Reference proteome</keyword>
<sequence length="188" mass="21436">MQDLLKYKHYLIMIGILVLAKFVWVPLWDTKEQNWQQQASTQQNLNKTLALLSLKDEMAKKQRQMANSLQLTESKFADTTDVTSYKLTAQSELESLFKHNQLVISSSNWRDGIANDDIQTLLLDIRFTGELKAYLQFLQQLKAKPELSNVSLESNQLTIRGQTKHKLGSVNGQISLKLAVKLLTEEAA</sequence>
<evidence type="ECO:0000313" key="2">
    <source>
        <dbReference type="EMBL" id="GIU49868.1"/>
    </source>
</evidence>
<keyword evidence="1" id="KW-0812">Transmembrane</keyword>
<gene>
    <name evidence="2" type="ORF">TUM4438_34400</name>
</gene>
<keyword evidence="1" id="KW-0472">Membrane</keyword>
<reference evidence="2" key="1">
    <citation type="submission" date="2021-05" db="EMBL/GenBank/DDBJ databases">
        <title>Molecular characterization for Shewanella algae harboring chromosomal blaOXA-55-like strains isolated from clinical and environment sample.</title>
        <authorList>
            <person name="Ohama Y."/>
            <person name="Aoki K."/>
            <person name="Harada S."/>
            <person name="Moriya K."/>
            <person name="Ishii Y."/>
            <person name="Tateda K."/>
        </authorList>
    </citation>
    <scope>NUCLEOTIDE SEQUENCE</scope>
    <source>
        <strain evidence="2">JCM 11563</strain>
    </source>
</reference>
<proteinExistence type="predicted"/>
<feature type="transmembrane region" description="Helical" evidence="1">
    <location>
        <begin position="7"/>
        <end position="28"/>
    </location>
</feature>
<comment type="caution">
    <text evidence="2">The sequence shown here is derived from an EMBL/GenBank/DDBJ whole genome shotgun (WGS) entry which is preliminary data.</text>
</comment>
<organism evidence="2 3">
    <name type="scientific">Shewanella sairae</name>
    <dbReference type="NCBI Taxonomy" id="190310"/>
    <lineage>
        <taxon>Bacteria</taxon>
        <taxon>Pseudomonadati</taxon>
        <taxon>Pseudomonadota</taxon>
        <taxon>Gammaproteobacteria</taxon>
        <taxon>Alteromonadales</taxon>
        <taxon>Shewanellaceae</taxon>
        <taxon>Shewanella</taxon>
    </lineage>
</organism>
<name>A0ABQ4PPL8_9GAMM</name>
<evidence type="ECO:0000256" key="1">
    <source>
        <dbReference type="SAM" id="Phobius"/>
    </source>
</evidence>
<dbReference type="Proteomes" id="UP000887104">
    <property type="component" value="Unassembled WGS sequence"/>
</dbReference>
<dbReference type="RefSeq" id="WP_220782404.1">
    <property type="nucleotide sequence ID" value="NZ_BPEY01000076.1"/>
</dbReference>